<organism evidence="3">
    <name type="scientific">Schizaphis graminum</name>
    <name type="common">Green bug aphid</name>
    <dbReference type="NCBI Taxonomy" id="13262"/>
    <lineage>
        <taxon>Eukaryota</taxon>
        <taxon>Metazoa</taxon>
        <taxon>Ecdysozoa</taxon>
        <taxon>Arthropoda</taxon>
        <taxon>Hexapoda</taxon>
        <taxon>Insecta</taxon>
        <taxon>Pterygota</taxon>
        <taxon>Neoptera</taxon>
        <taxon>Paraneoptera</taxon>
        <taxon>Hemiptera</taxon>
        <taxon>Sternorrhyncha</taxon>
        <taxon>Aphidomorpha</taxon>
        <taxon>Aphidoidea</taxon>
        <taxon>Aphididae</taxon>
        <taxon>Aphidini</taxon>
        <taxon>Schizaphis</taxon>
    </lineage>
</organism>
<name>A0A2S2P9Q9_SCHGA</name>
<feature type="compositionally biased region" description="Low complexity" evidence="2">
    <location>
        <begin position="447"/>
        <end position="462"/>
    </location>
</feature>
<dbReference type="Gene3D" id="3.40.50.150">
    <property type="entry name" value="Vaccinia Virus protein VP39"/>
    <property type="match status" value="1"/>
</dbReference>
<dbReference type="GO" id="GO:0032259">
    <property type="term" value="P:methylation"/>
    <property type="evidence" value="ECO:0007669"/>
    <property type="project" value="UniProtKB-KW"/>
</dbReference>
<dbReference type="InterPro" id="IPR000682">
    <property type="entry name" value="PCMT"/>
</dbReference>
<evidence type="ECO:0000313" key="3">
    <source>
        <dbReference type="EMBL" id="MBY25656.1"/>
    </source>
</evidence>
<gene>
    <name evidence="3" type="primary">PCMTD1</name>
    <name evidence="3" type="ORF">g.81862</name>
</gene>
<evidence type="ECO:0000256" key="1">
    <source>
        <dbReference type="ARBA" id="ARBA00005369"/>
    </source>
</evidence>
<dbReference type="Pfam" id="PF01135">
    <property type="entry name" value="PCMT"/>
    <property type="match status" value="1"/>
</dbReference>
<dbReference type="PANTHER" id="PTHR11579">
    <property type="entry name" value="PROTEIN-L-ISOASPARTATE O-METHYLTRANSFERASE"/>
    <property type="match status" value="1"/>
</dbReference>
<dbReference type="SUPFAM" id="SSF53335">
    <property type="entry name" value="S-adenosyl-L-methionine-dependent methyltransferases"/>
    <property type="match status" value="1"/>
</dbReference>
<feature type="compositionally biased region" description="Acidic residues" evidence="2">
    <location>
        <begin position="337"/>
        <end position="354"/>
    </location>
</feature>
<sequence>MGQFISSNRNDNSNDELINTLIKREYIHTINVEKAFRSVDRGLYYTSDNKQNAYRDTAWQYDKIHLSAPSVYATVLECLDLHKGHKFLNIGSGVGYFSTLAGLLLGVNGVNHGIEIHNSLIDIAYTKLEEFKQNAAAIDYFEFCEPIFIEGNACELLSVGYYDRVYCGAGVPPAESSFMKALIKIGGILVMPLEGFLVKIIRTGEYSWKTIDVLEVSFTDLVVPEKCDILKVAKFPSVEPLSLQELCRSNIRASIRNSLNESFPELQMRTKCKPDKSYDQKFFNTDDPLGQFVRLQYGTTEEGMVSLRNIVDTFAGLDEAISDVGSTSGTEANREDNDGDNNSDDDDDEDDNDNEEKNTSEERDKCLHKKVKLDTKRKSSEAGCSKQNRTLPGRPKNTKRMKMNTSSTVKDHNNSESTNSTSDLWDTMSSMSSDSWSDDDDDDDDSWLSLSTENNDNNSTRNRNFDGIYNSLFDGCDSSHESDSESEAARDLVLYRFLSERKDNELSKLLKVKIDLLPIPILLKLFLNYMKT</sequence>
<proteinExistence type="inferred from homology"/>
<feature type="compositionally biased region" description="Acidic residues" evidence="2">
    <location>
        <begin position="436"/>
        <end position="446"/>
    </location>
</feature>
<dbReference type="AlphaFoldDB" id="A0A2S2P9Q9"/>
<dbReference type="EMBL" id="GGMR01013037">
    <property type="protein sequence ID" value="MBY25656.1"/>
    <property type="molecule type" value="Transcribed_RNA"/>
</dbReference>
<feature type="compositionally biased region" description="Low complexity" evidence="2">
    <location>
        <begin position="420"/>
        <end position="435"/>
    </location>
</feature>
<accession>A0A2S2P9Q9</accession>
<dbReference type="PANTHER" id="PTHR11579:SF9">
    <property type="entry name" value="PROTEIN-L-ISOASPARTATE O-METHYLTRANSFERASE"/>
    <property type="match status" value="1"/>
</dbReference>
<feature type="compositionally biased region" description="Basic and acidic residues" evidence="2">
    <location>
        <begin position="355"/>
        <end position="365"/>
    </location>
</feature>
<reference evidence="3" key="1">
    <citation type="submission" date="2018-04" db="EMBL/GenBank/DDBJ databases">
        <title>Transcriptome of Schizaphis graminum biotype I.</title>
        <authorList>
            <person name="Scully E.D."/>
            <person name="Geib S.M."/>
            <person name="Palmer N.A."/>
            <person name="Koch K."/>
            <person name="Bradshaw J."/>
            <person name="Heng-Moss T."/>
            <person name="Sarath G."/>
        </authorList>
    </citation>
    <scope>NUCLEOTIDE SEQUENCE</scope>
</reference>
<feature type="region of interest" description="Disordered" evidence="2">
    <location>
        <begin position="323"/>
        <end position="463"/>
    </location>
</feature>
<keyword evidence="3" id="KW-0808">Transferase</keyword>
<dbReference type="InterPro" id="IPR029063">
    <property type="entry name" value="SAM-dependent_MTases_sf"/>
</dbReference>
<keyword evidence="3" id="KW-0489">Methyltransferase</keyword>
<comment type="similarity">
    <text evidence="1">Belongs to the methyltransferase superfamily. L-isoaspartyl/D-aspartyl protein methyltransferase family.</text>
</comment>
<dbReference type="GO" id="GO:0004719">
    <property type="term" value="F:protein-L-isoaspartate (D-aspartate) O-methyltransferase activity"/>
    <property type="evidence" value="ECO:0007669"/>
    <property type="project" value="InterPro"/>
</dbReference>
<protein>
    <submittedName>
        <fullName evidence="3">Protein-L-isoaspartate O-methyltransferase domain-containing protein 1</fullName>
    </submittedName>
</protein>
<dbReference type="GO" id="GO:0005737">
    <property type="term" value="C:cytoplasm"/>
    <property type="evidence" value="ECO:0007669"/>
    <property type="project" value="TreeGrafter"/>
</dbReference>
<evidence type="ECO:0000256" key="2">
    <source>
        <dbReference type="SAM" id="MobiDB-lite"/>
    </source>
</evidence>